<dbReference type="InterPro" id="IPR013825">
    <property type="entry name" value="Topo_IA_cen_sub2"/>
</dbReference>
<dbReference type="PANTHER" id="PTHR11390:SF21">
    <property type="entry name" value="DNA TOPOISOMERASE 3-ALPHA"/>
    <property type="match status" value="1"/>
</dbReference>
<dbReference type="Gene3D" id="2.70.20.10">
    <property type="entry name" value="Topoisomerase I, domain 3"/>
    <property type="match status" value="1"/>
</dbReference>
<keyword evidence="6 7" id="KW-0413">Isomerase</keyword>
<evidence type="ECO:0000256" key="3">
    <source>
        <dbReference type="ARBA" id="ARBA00012891"/>
    </source>
</evidence>
<dbReference type="CDD" id="cd03362">
    <property type="entry name" value="TOPRIM_TopoIA_TopoIII"/>
    <property type="match status" value="1"/>
</dbReference>
<feature type="domain" description="Topo IA-type catalytic" evidence="10">
    <location>
        <begin position="168"/>
        <end position="601"/>
    </location>
</feature>
<dbReference type="Gene3D" id="1.10.460.10">
    <property type="entry name" value="Topoisomerase I, domain 2"/>
    <property type="match status" value="1"/>
</dbReference>
<dbReference type="Pfam" id="PF01131">
    <property type="entry name" value="Topoisom_bac"/>
    <property type="match status" value="1"/>
</dbReference>
<dbReference type="EC" id="5.6.2.1" evidence="3 7"/>
<dbReference type="SMART" id="SM00436">
    <property type="entry name" value="TOP1Bc"/>
    <property type="match status" value="1"/>
</dbReference>
<dbReference type="PANTHER" id="PTHR11390">
    <property type="entry name" value="PROKARYOTIC DNA TOPOISOMERASE"/>
    <property type="match status" value="1"/>
</dbReference>
<accession>A0A086LW85</accession>
<dbReference type="InterPro" id="IPR003602">
    <property type="entry name" value="Topo_IA_DNA-bd_dom"/>
</dbReference>
<dbReference type="Gene3D" id="1.10.290.10">
    <property type="entry name" value="Topoisomerase I, domain 4"/>
    <property type="match status" value="1"/>
</dbReference>
<protein>
    <recommendedName>
        <fullName evidence="3 7">DNA topoisomerase</fullName>
        <ecNumber evidence="3 7">5.6.2.1</ecNumber>
    </recommendedName>
</protein>
<keyword evidence="5 7" id="KW-0238">DNA-binding</keyword>
<dbReference type="AlphaFoldDB" id="A0A086LW85"/>
<evidence type="ECO:0000259" key="10">
    <source>
        <dbReference type="PROSITE" id="PS52039"/>
    </source>
</evidence>
<dbReference type="Pfam" id="PF01751">
    <property type="entry name" value="Toprim"/>
    <property type="match status" value="1"/>
</dbReference>
<dbReference type="InterPro" id="IPR013824">
    <property type="entry name" value="Topo_IA_cen_sub1"/>
</dbReference>
<comment type="function">
    <text evidence="7">Introduces a single-strand break via transesterification at a target site in duplex DNA. Releases the supercoiling and torsional tension of DNA introduced during the DNA replication and transcription by transiently cleaving and rejoining one strand of the DNA duplex. The scissile phosphodiester is attacked by the catalytic tyrosine of the enzyme, resulting in the formation of a DNA-(5'-phosphotyrosyl)-enzyme intermediate and the expulsion of a 3'-OH DNA strand.</text>
</comment>
<dbReference type="OrthoDB" id="430051at2759"/>
<comment type="catalytic activity">
    <reaction evidence="1 7">
        <text>ATP-independent breakage of single-stranded DNA, followed by passage and rejoining.</text>
        <dbReference type="EC" id="5.6.2.1"/>
    </reaction>
</comment>
<dbReference type="SMART" id="SM00437">
    <property type="entry name" value="TOP1Ac"/>
    <property type="match status" value="1"/>
</dbReference>
<name>A0A086LW85_TOXGO</name>
<evidence type="ECO:0000256" key="2">
    <source>
        <dbReference type="ARBA" id="ARBA00009446"/>
    </source>
</evidence>
<dbReference type="InterPro" id="IPR023405">
    <property type="entry name" value="Topo_IA_core_domain"/>
</dbReference>
<dbReference type="CDD" id="cd00186">
    <property type="entry name" value="TOP1Ac"/>
    <property type="match status" value="1"/>
</dbReference>
<feature type="compositionally biased region" description="Basic residues" evidence="8">
    <location>
        <begin position="665"/>
        <end position="674"/>
    </location>
</feature>
<feature type="region of interest" description="Disordered" evidence="8">
    <location>
        <begin position="648"/>
        <end position="679"/>
    </location>
</feature>
<evidence type="ECO:0000313" key="12">
    <source>
        <dbReference type="Proteomes" id="UP000028834"/>
    </source>
</evidence>
<dbReference type="GO" id="GO:0003677">
    <property type="term" value="F:DNA binding"/>
    <property type="evidence" value="ECO:0007669"/>
    <property type="project" value="UniProtKB-KW"/>
</dbReference>
<dbReference type="GO" id="GO:0031422">
    <property type="term" value="C:RecQ family helicase-topoisomerase III complex"/>
    <property type="evidence" value="ECO:0007669"/>
    <property type="project" value="TreeGrafter"/>
</dbReference>
<dbReference type="GO" id="GO:0006265">
    <property type="term" value="P:DNA topological change"/>
    <property type="evidence" value="ECO:0007669"/>
    <property type="project" value="InterPro"/>
</dbReference>
<dbReference type="PROSITE" id="PS50880">
    <property type="entry name" value="TOPRIM"/>
    <property type="match status" value="1"/>
</dbReference>
<dbReference type="InterPro" id="IPR003601">
    <property type="entry name" value="Topo_IA_2"/>
</dbReference>
<dbReference type="Proteomes" id="UP000028834">
    <property type="component" value="Unassembled WGS sequence"/>
</dbReference>
<dbReference type="PRINTS" id="PR00417">
    <property type="entry name" value="PRTPISMRASEI"/>
</dbReference>
<evidence type="ECO:0000256" key="8">
    <source>
        <dbReference type="SAM" id="MobiDB-lite"/>
    </source>
</evidence>
<dbReference type="GO" id="GO:0003917">
    <property type="term" value="F:DNA topoisomerase type I (single strand cut, ATP-independent) activity"/>
    <property type="evidence" value="ECO:0007669"/>
    <property type="project" value="UniProtKB-EC"/>
</dbReference>
<proteinExistence type="inferred from homology"/>
<evidence type="ECO:0000256" key="5">
    <source>
        <dbReference type="ARBA" id="ARBA00023125"/>
    </source>
</evidence>
<dbReference type="InterPro" id="IPR013826">
    <property type="entry name" value="Topo_IA_cen_sub3"/>
</dbReference>
<evidence type="ECO:0000256" key="4">
    <source>
        <dbReference type="ARBA" id="ARBA00023029"/>
    </source>
</evidence>
<reference evidence="11 12" key="1">
    <citation type="submission" date="2014-05" db="EMBL/GenBank/DDBJ databases">
        <authorList>
            <person name="Sibley D."/>
            <person name="Venepally P."/>
            <person name="Karamycheva S."/>
            <person name="Hadjithomas M."/>
            <person name="Khan A."/>
            <person name="Brunk B."/>
            <person name="Roos D."/>
            <person name="Caler E."/>
            <person name="Lorenzi H."/>
        </authorList>
    </citation>
    <scope>NUCLEOTIDE SEQUENCE [LARGE SCALE GENOMIC DNA]</scope>
    <source>
        <strain evidence="11 12">RUB</strain>
    </source>
</reference>
<dbReference type="InterPro" id="IPR013497">
    <property type="entry name" value="Topo_IA_cen"/>
</dbReference>
<evidence type="ECO:0000256" key="1">
    <source>
        <dbReference type="ARBA" id="ARBA00000213"/>
    </source>
</evidence>
<dbReference type="Gene3D" id="3.40.50.140">
    <property type="match status" value="1"/>
</dbReference>
<evidence type="ECO:0000256" key="7">
    <source>
        <dbReference type="RuleBase" id="RU362092"/>
    </source>
</evidence>
<dbReference type="InterPro" id="IPR034144">
    <property type="entry name" value="TOPRIM_TopoIII"/>
</dbReference>
<evidence type="ECO:0000256" key="6">
    <source>
        <dbReference type="ARBA" id="ARBA00023235"/>
    </source>
</evidence>
<dbReference type="GO" id="GO:0006310">
    <property type="term" value="P:DNA recombination"/>
    <property type="evidence" value="ECO:0007669"/>
    <property type="project" value="TreeGrafter"/>
</dbReference>
<dbReference type="InterPro" id="IPR000380">
    <property type="entry name" value="Topo_IA"/>
</dbReference>
<dbReference type="EMBL" id="AFYV02001774">
    <property type="protein sequence ID" value="KFG60903.1"/>
    <property type="molecule type" value="Genomic_DNA"/>
</dbReference>
<gene>
    <name evidence="11" type="ORF">TGRUB_226480</name>
</gene>
<dbReference type="GO" id="GO:0006281">
    <property type="term" value="P:DNA repair"/>
    <property type="evidence" value="ECO:0007669"/>
    <property type="project" value="TreeGrafter"/>
</dbReference>
<dbReference type="PROSITE" id="PS00396">
    <property type="entry name" value="TOPO_IA_1"/>
    <property type="match status" value="1"/>
</dbReference>
<evidence type="ECO:0000313" key="11">
    <source>
        <dbReference type="EMBL" id="KFG60903.1"/>
    </source>
</evidence>
<dbReference type="SMART" id="SM00493">
    <property type="entry name" value="TOPRIM"/>
    <property type="match status" value="1"/>
</dbReference>
<dbReference type="FunFam" id="3.40.50.140:FF:000003">
    <property type="entry name" value="DNA topoisomerase"/>
    <property type="match status" value="1"/>
</dbReference>
<dbReference type="InterPro" id="IPR023406">
    <property type="entry name" value="Topo_IA_AS"/>
</dbReference>
<dbReference type="VEuPathDB" id="ToxoDB:TGRUB_226480"/>
<comment type="caution">
    <text evidence="11">The sequence shown here is derived from an EMBL/GenBank/DDBJ whole genome shotgun (WGS) entry which is preliminary data.</text>
</comment>
<dbReference type="FunFam" id="1.10.290.10:FF:000001">
    <property type="entry name" value="DNA topoisomerase"/>
    <property type="match status" value="1"/>
</dbReference>
<comment type="similarity">
    <text evidence="2 7">Belongs to the type IA topoisomerase family.</text>
</comment>
<dbReference type="PROSITE" id="PS52039">
    <property type="entry name" value="TOPO_IA_2"/>
    <property type="match status" value="1"/>
</dbReference>
<feature type="domain" description="Toprim" evidence="9">
    <location>
        <begin position="7"/>
        <end position="150"/>
    </location>
</feature>
<dbReference type="InterPro" id="IPR006171">
    <property type="entry name" value="TOPRIM_dom"/>
</dbReference>
<dbReference type="SUPFAM" id="SSF56712">
    <property type="entry name" value="Prokaryotic type I DNA topoisomerase"/>
    <property type="match status" value="1"/>
</dbReference>
<organism evidence="11 12">
    <name type="scientific">Toxoplasma gondii RUB</name>
    <dbReference type="NCBI Taxonomy" id="935652"/>
    <lineage>
        <taxon>Eukaryota</taxon>
        <taxon>Sar</taxon>
        <taxon>Alveolata</taxon>
        <taxon>Apicomplexa</taxon>
        <taxon>Conoidasida</taxon>
        <taxon>Coccidia</taxon>
        <taxon>Eucoccidiorida</taxon>
        <taxon>Eimeriorina</taxon>
        <taxon>Sarcocystidae</taxon>
        <taxon>Toxoplasma</taxon>
    </lineage>
</organism>
<feature type="compositionally biased region" description="Gly residues" evidence="8">
    <location>
        <begin position="654"/>
        <end position="663"/>
    </location>
</feature>
<keyword evidence="4 7" id="KW-0799">Topoisomerase</keyword>
<evidence type="ECO:0000259" key="9">
    <source>
        <dbReference type="PROSITE" id="PS50880"/>
    </source>
</evidence>
<sequence>MRGDRITVLNVAEKPSVAKEASRLLSGGYQNAPTQSRFNPVHQFEFSLQNRSCTMLFTSVRGHLMSLDFASAYQNWNTIPPEDLYGAPVEKNISQDAGDVRKNLVDLARKAQWLVLWLDCDREGENIAFEVLSVCREANASLNVFRAVFSALTKADLERACRTLQAPDRNQSDAVDTRSEIDLRIGASFTRFLTMRYRSRVKLPSPTISYGPCQSPTLGFVVSRFVEVENFVREAYWTIRVTISKPDDEKGANAPPLSIDFTWERQRLFDQLAVLVLYEMCLENPEATVTDVRGTERTKQRPVPLCTVELHKMASRKLRMSSARCMSIAESLYQRGIISYPRTETEVFSPTMDLLSLIRVHIGSTAWGTYAQKLVDGDFLWPSDGARDDKAHPPIHPLKLMQRSELEEEEWKLYEFVTRHFLACCSEDAFGFETRVEIDIAGEGFYATGLTVLERRWLDVYPYEQWSGNRLPRFLVNERVMPSSILMSERQTEPPPLLTEADLIDLMDKNGIGTDATMHDHIRTIQDRHYCYKNENMQFVPTDLGVALYQGFKRLAEVSGVDLSLPDLRARMEADMALVARGAKTKQEVLDLHVSEMKRVFLLLKSHAAHMDTEMRNRLGGLEDSVGRDGVTLVANFSECGKCRAPMDLKVSGGPRGDGSEGGGRSRRRGRGGRHPSTAEHTSALVNRFLVCTRLSQGCQTVLLLPPKGELAPHAVRCAYCSFQALSVTNTLTKKTHQLCPQCFRNPPQEEASHLQGEATLRCFACRHPVGCSILALETAKDRFDFAVCRLFSFLVSFLLQLYTRWNVSYIGRHRQSHMLTMVQFVFECWQRYIHAPHMLHSLSLSVPMETTFSSCLCFADMFAGPPGSGFMNRGCLCLLPDNKTCN</sequence>
<dbReference type="GO" id="GO:0005634">
    <property type="term" value="C:nucleus"/>
    <property type="evidence" value="ECO:0007669"/>
    <property type="project" value="TreeGrafter"/>
</dbReference>